<comment type="caution">
    <text evidence="3">The sequence shown here is derived from an EMBL/GenBank/DDBJ whole genome shotgun (WGS) entry which is preliminary data.</text>
</comment>
<keyword evidence="2" id="KW-0732">Signal</keyword>
<organism evidence="3 4">
    <name type="scientific">Methylorubrum populi</name>
    <dbReference type="NCBI Taxonomy" id="223967"/>
    <lineage>
        <taxon>Bacteria</taxon>
        <taxon>Pseudomonadati</taxon>
        <taxon>Pseudomonadota</taxon>
        <taxon>Alphaproteobacteria</taxon>
        <taxon>Hyphomicrobiales</taxon>
        <taxon>Methylobacteriaceae</taxon>
        <taxon>Methylorubrum</taxon>
    </lineage>
</organism>
<evidence type="ECO:0000313" key="4">
    <source>
        <dbReference type="Proteomes" id="UP000469949"/>
    </source>
</evidence>
<feature type="chain" id="PRO_5043422155" evidence="2">
    <location>
        <begin position="29"/>
        <end position="98"/>
    </location>
</feature>
<dbReference type="RefSeq" id="WP_012454051.1">
    <property type="nucleotide sequence ID" value="NZ_CP039546.1"/>
</dbReference>
<evidence type="ECO:0000313" key="3">
    <source>
        <dbReference type="EMBL" id="KAB7784166.1"/>
    </source>
</evidence>
<feature type="compositionally biased region" description="Polar residues" evidence="1">
    <location>
        <begin position="34"/>
        <end position="49"/>
    </location>
</feature>
<evidence type="ECO:0000256" key="2">
    <source>
        <dbReference type="SAM" id="SignalP"/>
    </source>
</evidence>
<dbReference type="OMA" id="KTMGSIC"/>
<name>A0A177ISK5_9HYPH</name>
<reference evidence="3 4" key="1">
    <citation type="submission" date="2019-10" db="EMBL/GenBank/DDBJ databases">
        <title>Draft Genome Sequence of the Caffeine Degrading Methylotroph Methylorubrum populi PINKEL.</title>
        <authorList>
            <person name="Dawson S.C."/>
            <person name="Zhang X."/>
            <person name="Wright M.E."/>
            <person name="Sharma G."/>
            <person name="Langner J.T."/>
            <person name="Ditty J.L."/>
            <person name="Subuyuj G.A."/>
        </authorList>
    </citation>
    <scope>NUCLEOTIDE SEQUENCE [LARGE SCALE GENOMIC DNA]</scope>
    <source>
        <strain evidence="3 4">Pinkel</strain>
    </source>
</reference>
<dbReference type="EMBL" id="WEKV01000010">
    <property type="protein sequence ID" value="KAB7784166.1"/>
    <property type="molecule type" value="Genomic_DNA"/>
</dbReference>
<dbReference type="AlphaFoldDB" id="A0A177ISK5"/>
<accession>A0A177ISK5</accession>
<gene>
    <name evidence="3" type="ORF">F8B43_2199</name>
</gene>
<feature type="region of interest" description="Disordered" evidence="1">
    <location>
        <begin position="28"/>
        <end position="59"/>
    </location>
</feature>
<sequence>MRRPIAVSTPLFAGLLLIGSVAAIPARAQDTGDSRLTPTGRTVTATGQTKPPAPGLPQGEVAPVSQDQMLKAQRAAQARDKAWDAKMNKTMGSICRGC</sequence>
<proteinExistence type="predicted"/>
<protein>
    <submittedName>
        <fullName evidence="3">Uncharacterized protein</fullName>
    </submittedName>
</protein>
<evidence type="ECO:0000256" key="1">
    <source>
        <dbReference type="SAM" id="MobiDB-lite"/>
    </source>
</evidence>
<feature type="signal peptide" evidence="2">
    <location>
        <begin position="1"/>
        <end position="28"/>
    </location>
</feature>
<dbReference type="Proteomes" id="UP000469949">
    <property type="component" value="Unassembled WGS sequence"/>
</dbReference>